<organism evidence="5 6">
    <name type="scientific">Harryflintia acetispora</name>
    <dbReference type="NCBI Taxonomy" id="1849041"/>
    <lineage>
        <taxon>Bacteria</taxon>
        <taxon>Bacillati</taxon>
        <taxon>Bacillota</taxon>
        <taxon>Clostridia</taxon>
        <taxon>Eubacteriales</taxon>
        <taxon>Oscillospiraceae</taxon>
        <taxon>Harryflintia</taxon>
    </lineage>
</organism>
<dbReference type="NCBIfam" id="TIGR00299">
    <property type="entry name" value="nickel pincer cofactor biosynthesis protein LarC"/>
    <property type="match status" value="1"/>
</dbReference>
<dbReference type="EMBL" id="SLUK01000008">
    <property type="protein sequence ID" value="TCL42728.1"/>
    <property type="molecule type" value="Genomic_DNA"/>
</dbReference>
<evidence type="ECO:0000256" key="1">
    <source>
        <dbReference type="ARBA" id="ARBA00022596"/>
    </source>
</evidence>
<evidence type="ECO:0000256" key="3">
    <source>
        <dbReference type="HAMAP-Rule" id="MF_01074"/>
    </source>
</evidence>
<dbReference type="GO" id="GO:0016829">
    <property type="term" value="F:lyase activity"/>
    <property type="evidence" value="ECO:0007669"/>
    <property type="project" value="UniProtKB-UniRule"/>
</dbReference>
<comment type="caution">
    <text evidence="5">The sequence shown here is derived from an EMBL/GenBank/DDBJ whole genome shotgun (WGS) entry which is preliminary data.</text>
</comment>
<dbReference type="Gene3D" id="3.10.20.300">
    <property type="entry name" value="mk0293 like domain"/>
    <property type="match status" value="1"/>
</dbReference>
<dbReference type="Pfam" id="PF01969">
    <property type="entry name" value="Ni_insertion"/>
    <property type="match status" value="1"/>
</dbReference>
<evidence type="ECO:0000313" key="6">
    <source>
        <dbReference type="Proteomes" id="UP000294682"/>
    </source>
</evidence>
<keyword evidence="2 3" id="KW-0456">Lyase</keyword>
<dbReference type="Proteomes" id="UP000294682">
    <property type="component" value="Unassembled WGS sequence"/>
</dbReference>
<evidence type="ECO:0000313" key="5">
    <source>
        <dbReference type="EMBL" id="TCL42728.1"/>
    </source>
</evidence>
<keyword evidence="6" id="KW-1185">Reference proteome</keyword>
<dbReference type="GO" id="GO:0051604">
    <property type="term" value="P:protein maturation"/>
    <property type="evidence" value="ECO:0007669"/>
    <property type="project" value="UniProtKB-UniRule"/>
</dbReference>
<feature type="compositionally biased region" description="Basic and acidic residues" evidence="4">
    <location>
        <begin position="69"/>
        <end position="89"/>
    </location>
</feature>
<dbReference type="AlphaFoldDB" id="A0A9X8UJ53"/>
<comment type="similarity">
    <text evidence="3">Belongs to the LarC family.</text>
</comment>
<proteinExistence type="inferred from homology"/>
<dbReference type="HAMAP" id="MF_01074">
    <property type="entry name" value="LarC"/>
    <property type="match status" value="1"/>
</dbReference>
<comment type="catalytic activity">
    <reaction evidence="3">
        <text>Ni(II)-pyridinium-3,5-bisthiocarboxylate mononucleotide = pyridinium-3,5-bisthiocarboxylate mononucleotide + Ni(2+)</text>
        <dbReference type="Rhea" id="RHEA:54784"/>
        <dbReference type="ChEBI" id="CHEBI:49786"/>
        <dbReference type="ChEBI" id="CHEBI:137372"/>
        <dbReference type="ChEBI" id="CHEBI:137373"/>
        <dbReference type="EC" id="4.99.1.12"/>
    </reaction>
</comment>
<dbReference type="GO" id="GO:0016151">
    <property type="term" value="F:nickel cation binding"/>
    <property type="evidence" value="ECO:0007669"/>
    <property type="project" value="UniProtKB-UniRule"/>
</dbReference>
<reference evidence="5 6" key="1">
    <citation type="submission" date="2019-03" db="EMBL/GenBank/DDBJ databases">
        <title>Genomic Encyclopedia of Type Strains, Phase IV (KMG-IV): sequencing the most valuable type-strain genomes for metagenomic binning, comparative biology and taxonomic classification.</title>
        <authorList>
            <person name="Goeker M."/>
        </authorList>
    </citation>
    <scope>NUCLEOTIDE SEQUENCE [LARGE SCALE GENOMIC DNA]</scope>
    <source>
        <strain evidence="5 6">DSM 100433</strain>
    </source>
</reference>
<keyword evidence="1 3" id="KW-0533">Nickel</keyword>
<evidence type="ECO:0000256" key="2">
    <source>
        <dbReference type="ARBA" id="ARBA00023239"/>
    </source>
</evidence>
<sequence length="408" mass="45189">MATLYLECLSGISGDMSAAALLDLGANAEGLQKMLHALPVDGYHVHISQKEKCGIRCCDFDVHLEEDGNAHDHPHEHDHEHSHDHPHEHDHHHHHPHVHRGLSDVTAIIDASTLSERAKELAKKMFGFVAEAEAQVHGLPIDEVHFHEVGAIDSIIDILSVAYCLDDLGIDRIICSPLSEGTGYVWCQHGKMPVPAPATLEIARRCGIPLVITDAEGEMVTPTGAAVAALADEYKTPDGLSVLRVGYGGGKKDFPHANVLRAMLVREAGGDETIEVLETAIDDSTPEQLSFLMERLFELGVADAHFTPIFMKKNRPANLLTVLCKKELKERAVETIFLHSTTIGLREYTVKRTCMRREAETLMTRYGEIKVKRCTYGAISKVYPEYESAREAAIKNGVPLEEIYRQIR</sequence>
<name>A0A9X8UJ53_9FIRM</name>
<dbReference type="Gene3D" id="3.30.70.1380">
    <property type="entry name" value="Transcriptional regulatory protein pf0864 domain like"/>
    <property type="match status" value="1"/>
</dbReference>
<protein>
    <recommendedName>
        <fullName evidence="3">Pyridinium-3,5-bisthiocarboxylic acid mononucleotide nickel insertion protein</fullName>
        <shortName evidence="3">P2TMN nickel insertion protein</shortName>
        <ecNumber evidence="3">4.99.1.12</ecNumber>
    </recommendedName>
    <alternativeName>
        <fullName evidence="3">Nickel-pincer cofactor biosynthesis protein LarC</fullName>
    </alternativeName>
</protein>
<comment type="function">
    <text evidence="3">Involved in the biosynthesis of a nickel-pincer cofactor ((SCS)Ni(II) pincer complex). Binds Ni(2+), and functions in nickel delivery to pyridinium-3,5-bisthiocarboxylic acid mononucleotide (P2TMN), to form the mature cofactor. Is thus probably required for the activation of nickel-pincer cofactor-dependent enzymes.</text>
</comment>
<dbReference type="PANTHER" id="PTHR36566:SF1">
    <property type="entry name" value="PYRIDINIUM-3,5-BISTHIOCARBOXYLIC ACID MONONUCLEOTIDE NICKEL INSERTION PROTEIN"/>
    <property type="match status" value="1"/>
</dbReference>
<feature type="region of interest" description="Disordered" evidence="4">
    <location>
        <begin position="69"/>
        <end position="98"/>
    </location>
</feature>
<dbReference type="PANTHER" id="PTHR36566">
    <property type="entry name" value="NICKEL INSERTION PROTEIN-RELATED"/>
    <property type="match status" value="1"/>
</dbReference>
<gene>
    <name evidence="3" type="primary">larC</name>
    <name evidence="5" type="ORF">EDD78_10839</name>
</gene>
<dbReference type="RefSeq" id="WP_132084785.1">
    <property type="nucleotide sequence ID" value="NZ_SLUK01000008.1"/>
</dbReference>
<accession>A0A9X8UJ53</accession>
<evidence type="ECO:0000256" key="4">
    <source>
        <dbReference type="SAM" id="MobiDB-lite"/>
    </source>
</evidence>
<dbReference type="EC" id="4.99.1.12" evidence="3"/>
<dbReference type="InterPro" id="IPR002822">
    <property type="entry name" value="Ni_insertion"/>
</dbReference>